<keyword evidence="11" id="KW-1185">Reference proteome</keyword>
<dbReference type="GO" id="GO:0005739">
    <property type="term" value="C:mitochondrion"/>
    <property type="evidence" value="ECO:0007669"/>
    <property type="project" value="TreeGrafter"/>
</dbReference>
<dbReference type="EC" id="4.2.3.12" evidence="4"/>
<dbReference type="EMBL" id="OU900099">
    <property type="protein sequence ID" value="CAG9862848.1"/>
    <property type="molecule type" value="Genomic_DNA"/>
</dbReference>
<evidence type="ECO:0000256" key="1">
    <source>
        <dbReference type="ARBA" id="ARBA00001947"/>
    </source>
</evidence>
<dbReference type="GO" id="GO:0046872">
    <property type="term" value="F:metal ion binding"/>
    <property type="evidence" value="ECO:0007669"/>
    <property type="project" value="UniProtKB-KW"/>
</dbReference>
<dbReference type="InterPro" id="IPR038418">
    <property type="entry name" value="6-PTP_synth/QueD_sf"/>
</dbReference>
<dbReference type="SUPFAM" id="SSF55620">
    <property type="entry name" value="Tetrahydrobiopterin biosynthesis enzymes-like"/>
    <property type="match status" value="1"/>
</dbReference>
<evidence type="ECO:0000256" key="8">
    <source>
        <dbReference type="ARBA" id="ARBA00023007"/>
    </source>
</evidence>
<keyword evidence="7" id="KW-0862">Zinc</keyword>
<sequence length="139" mass="15977">MAPKGYITKRLQFSACHRLNSIHLSVEENKKVYGKCNHINGHGHNYVVKVTLFGDIDPLTGMIINMTELKADMEKAIMIPMDHKNLDIDLVYFSDKPSTTENLAVFIWNAMKKTMENPDLLYEVEIEETENNSVKYRGE</sequence>
<evidence type="ECO:0000256" key="7">
    <source>
        <dbReference type="ARBA" id="ARBA00022833"/>
    </source>
</evidence>
<dbReference type="GO" id="GO:0006729">
    <property type="term" value="P:tetrahydrobiopterin biosynthetic process"/>
    <property type="evidence" value="ECO:0007669"/>
    <property type="project" value="UniProtKB-KW"/>
</dbReference>
<name>A0A9N9TPY7_PHYSR</name>
<dbReference type="PROSITE" id="PS00988">
    <property type="entry name" value="PTPS_2"/>
    <property type="match status" value="1"/>
</dbReference>
<evidence type="ECO:0000256" key="3">
    <source>
        <dbReference type="ARBA" id="ARBA00009164"/>
    </source>
</evidence>
<evidence type="ECO:0000256" key="2">
    <source>
        <dbReference type="ARBA" id="ARBA00005126"/>
    </source>
</evidence>
<dbReference type="PANTHER" id="PTHR12589">
    <property type="entry name" value="PYRUVOYL TETRAHYDROBIOPTERIN SYNTHASE"/>
    <property type="match status" value="1"/>
</dbReference>
<keyword evidence="6" id="KW-0479">Metal-binding</keyword>
<dbReference type="Pfam" id="PF01242">
    <property type="entry name" value="PTPS"/>
    <property type="match status" value="1"/>
</dbReference>
<gene>
    <name evidence="10" type="ORF">PHYEVI_LOCUS9154</name>
</gene>
<dbReference type="Gene3D" id="3.30.479.10">
    <property type="entry name" value="6-pyruvoyl tetrahydropterin synthase/QueD"/>
    <property type="match status" value="1"/>
</dbReference>
<reference evidence="10" key="1">
    <citation type="submission" date="2022-01" db="EMBL/GenBank/DDBJ databases">
        <authorList>
            <person name="King R."/>
        </authorList>
    </citation>
    <scope>NUCLEOTIDE SEQUENCE</scope>
</reference>
<dbReference type="AlphaFoldDB" id="A0A9N9TPY7"/>
<dbReference type="OrthoDB" id="14045at2759"/>
<evidence type="ECO:0000256" key="4">
    <source>
        <dbReference type="ARBA" id="ARBA00013100"/>
    </source>
</evidence>
<dbReference type="Proteomes" id="UP001153712">
    <property type="component" value="Chromosome 6"/>
</dbReference>
<evidence type="ECO:0000256" key="5">
    <source>
        <dbReference type="ARBA" id="ARBA00015587"/>
    </source>
</evidence>
<dbReference type="PANTHER" id="PTHR12589:SF7">
    <property type="entry name" value="6-PYRUVOYL TETRAHYDROBIOPTERIN SYNTHASE"/>
    <property type="match status" value="1"/>
</dbReference>
<dbReference type="InterPro" id="IPR022469">
    <property type="entry name" value="PTPS_His_AS"/>
</dbReference>
<comment type="pathway">
    <text evidence="2">Cofactor biosynthesis; tetrahydrobiopterin biosynthesis; tetrahydrobiopterin from 7,8-dihydroneopterin triphosphate: step 1/3.</text>
</comment>
<keyword evidence="8" id="KW-0783">Tetrahydrobiopterin biosynthesis</keyword>
<dbReference type="GO" id="GO:0003874">
    <property type="term" value="F:6-pyruvoyltetrahydropterin synthase activity"/>
    <property type="evidence" value="ECO:0007669"/>
    <property type="project" value="UniProtKB-EC"/>
</dbReference>
<proteinExistence type="inferred from homology"/>
<dbReference type="FunFam" id="3.30.479.10:FF:000003">
    <property type="entry name" value="6-pyruvoyl tetrahydrobiopterin synthase"/>
    <property type="match status" value="1"/>
</dbReference>
<accession>A0A9N9TPY7</accession>
<comment type="cofactor">
    <cofactor evidence="1">
        <name>Zn(2+)</name>
        <dbReference type="ChEBI" id="CHEBI:29105"/>
    </cofactor>
</comment>
<evidence type="ECO:0000256" key="6">
    <source>
        <dbReference type="ARBA" id="ARBA00022723"/>
    </source>
</evidence>
<dbReference type="InterPro" id="IPR007115">
    <property type="entry name" value="6-PTP_synth/QueD"/>
</dbReference>
<protein>
    <recommendedName>
        <fullName evidence="5">6-pyruvoyl tetrahydrobiopterin synthase</fullName>
        <ecNumber evidence="4">4.2.3.12</ecNumber>
    </recommendedName>
</protein>
<evidence type="ECO:0000313" key="10">
    <source>
        <dbReference type="EMBL" id="CAG9862848.1"/>
    </source>
</evidence>
<evidence type="ECO:0000256" key="9">
    <source>
        <dbReference type="ARBA" id="ARBA00023239"/>
    </source>
</evidence>
<evidence type="ECO:0000313" key="11">
    <source>
        <dbReference type="Proteomes" id="UP001153712"/>
    </source>
</evidence>
<organism evidence="10 11">
    <name type="scientific">Phyllotreta striolata</name>
    <name type="common">Striped flea beetle</name>
    <name type="synonym">Crioceris striolata</name>
    <dbReference type="NCBI Taxonomy" id="444603"/>
    <lineage>
        <taxon>Eukaryota</taxon>
        <taxon>Metazoa</taxon>
        <taxon>Ecdysozoa</taxon>
        <taxon>Arthropoda</taxon>
        <taxon>Hexapoda</taxon>
        <taxon>Insecta</taxon>
        <taxon>Pterygota</taxon>
        <taxon>Neoptera</taxon>
        <taxon>Endopterygota</taxon>
        <taxon>Coleoptera</taxon>
        <taxon>Polyphaga</taxon>
        <taxon>Cucujiformia</taxon>
        <taxon>Chrysomeloidea</taxon>
        <taxon>Chrysomelidae</taxon>
        <taxon>Galerucinae</taxon>
        <taxon>Alticini</taxon>
        <taxon>Phyllotreta</taxon>
    </lineage>
</organism>
<comment type="similarity">
    <text evidence="3">Belongs to the PTPS family.</text>
</comment>
<keyword evidence="9" id="KW-0456">Lyase</keyword>